<comment type="similarity">
    <text evidence="1 4">Belongs to the 1-acyl-sn-glycerol-3-phosphate acyltransferase family.</text>
</comment>
<dbReference type="NCBIfam" id="TIGR00530">
    <property type="entry name" value="AGP_acyltrn"/>
    <property type="match status" value="1"/>
</dbReference>
<gene>
    <name evidence="6" type="ORF">SAMN02745133_01683</name>
</gene>
<dbReference type="PANTHER" id="PTHR10434:SF11">
    <property type="entry name" value="1-ACYL-SN-GLYCEROL-3-PHOSPHATE ACYLTRANSFERASE"/>
    <property type="match status" value="1"/>
</dbReference>
<proteinExistence type="inferred from homology"/>
<dbReference type="STRING" id="1121429.SAMN02745133_01683"/>
<evidence type="ECO:0000259" key="5">
    <source>
        <dbReference type="SMART" id="SM00563"/>
    </source>
</evidence>
<organism evidence="6 7">
    <name type="scientific">Desulforamulus putei DSM 12395</name>
    <dbReference type="NCBI Taxonomy" id="1121429"/>
    <lineage>
        <taxon>Bacteria</taxon>
        <taxon>Bacillati</taxon>
        <taxon>Bacillota</taxon>
        <taxon>Clostridia</taxon>
        <taxon>Eubacteriales</taxon>
        <taxon>Peptococcaceae</taxon>
        <taxon>Desulforamulus</taxon>
    </lineage>
</organism>
<keyword evidence="4" id="KW-1208">Phospholipid metabolism</keyword>
<accession>A0A1M4YCU0</accession>
<dbReference type="InterPro" id="IPR002123">
    <property type="entry name" value="Plipid/glycerol_acylTrfase"/>
</dbReference>
<comment type="catalytic activity">
    <reaction evidence="4">
        <text>a 1-acyl-sn-glycero-3-phosphate + an acyl-CoA = a 1,2-diacyl-sn-glycero-3-phosphate + CoA</text>
        <dbReference type="Rhea" id="RHEA:19709"/>
        <dbReference type="ChEBI" id="CHEBI:57287"/>
        <dbReference type="ChEBI" id="CHEBI:57970"/>
        <dbReference type="ChEBI" id="CHEBI:58342"/>
        <dbReference type="ChEBI" id="CHEBI:58608"/>
        <dbReference type="EC" id="2.3.1.51"/>
    </reaction>
</comment>
<dbReference type="EC" id="2.3.1.51" evidence="4"/>
<name>A0A1M4YCU0_9FIRM</name>
<keyword evidence="4" id="KW-0443">Lipid metabolism</keyword>
<keyword evidence="3 4" id="KW-0012">Acyltransferase</keyword>
<protein>
    <recommendedName>
        <fullName evidence="4">1-acyl-sn-glycerol-3-phosphate acyltransferase</fullName>
        <ecNumber evidence="4">2.3.1.51</ecNumber>
    </recommendedName>
</protein>
<keyword evidence="7" id="KW-1185">Reference proteome</keyword>
<dbReference type="GO" id="GO:0003841">
    <property type="term" value="F:1-acylglycerol-3-phosphate O-acyltransferase activity"/>
    <property type="evidence" value="ECO:0007669"/>
    <property type="project" value="UniProtKB-UniRule"/>
</dbReference>
<dbReference type="AlphaFoldDB" id="A0A1M4YCU0"/>
<reference evidence="7" key="1">
    <citation type="submission" date="2016-11" db="EMBL/GenBank/DDBJ databases">
        <authorList>
            <person name="Varghese N."/>
            <person name="Submissions S."/>
        </authorList>
    </citation>
    <scope>NUCLEOTIDE SEQUENCE [LARGE SCALE GENOMIC DNA]</scope>
    <source>
        <strain evidence="7">DSM 12395</strain>
    </source>
</reference>
<dbReference type="EMBL" id="FQUY01000010">
    <property type="protein sequence ID" value="SHF03624.1"/>
    <property type="molecule type" value="Genomic_DNA"/>
</dbReference>
<sequence>MLYTVLRVIIRGMLLVWRRWQVIGLEHLPASGGVVVVANHVSNLDPVVLGCALTRRIHFMAKAQLFKVPVLATIITMLGAFPVNREKSDRHAIRKALELLQSGNMVGVFPEGTRSKTGELQKPHIGAAMLAVKADVPILPVALKGTRGMFDKITVIIGEPVYMPELWRGRPGKEELEALSQQVMDQIANLMK</sequence>
<dbReference type="GO" id="GO:0006654">
    <property type="term" value="P:phosphatidic acid biosynthetic process"/>
    <property type="evidence" value="ECO:0007669"/>
    <property type="project" value="TreeGrafter"/>
</dbReference>
<dbReference type="OrthoDB" id="9803035at2"/>
<dbReference type="InterPro" id="IPR004552">
    <property type="entry name" value="AGP_acyltrans"/>
</dbReference>
<dbReference type="PANTHER" id="PTHR10434">
    <property type="entry name" value="1-ACYL-SN-GLYCEROL-3-PHOSPHATE ACYLTRANSFERASE"/>
    <property type="match status" value="1"/>
</dbReference>
<dbReference type="Proteomes" id="UP000184148">
    <property type="component" value="Unassembled WGS sequence"/>
</dbReference>
<dbReference type="SUPFAM" id="SSF69593">
    <property type="entry name" value="Glycerol-3-phosphate (1)-acyltransferase"/>
    <property type="match status" value="1"/>
</dbReference>
<dbReference type="CDD" id="cd07989">
    <property type="entry name" value="LPLAT_AGPAT-like"/>
    <property type="match status" value="1"/>
</dbReference>
<evidence type="ECO:0000313" key="6">
    <source>
        <dbReference type="EMBL" id="SHF03624.1"/>
    </source>
</evidence>
<evidence type="ECO:0000256" key="4">
    <source>
        <dbReference type="RuleBase" id="RU361267"/>
    </source>
</evidence>
<dbReference type="GO" id="GO:0016020">
    <property type="term" value="C:membrane"/>
    <property type="evidence" value="ECO:0007669"/>
    <property type="project" value="InterPro"/>
</dbReference>
<keyword evidence="4" id="KW-0444">Lipid biosynthesis</keyword>
<feature type="domain" description="Phospholipid/glycerol acyltransferase" evidence="5">
    <location>
        <begin position="34"/>
        <end position="146"/>
    </location>
</feature>
<dbReference type="SMART" id="SM00563">
    <property type="entry name" value="PlsC"/>
    <property type="match status" value="1"/>
</dbReference>
<keyword evidence="4" id="KW-0594">Phospholipid biosynthesis</keyword>
<dbReference type="RefSeq" id="WP_073238575.1">
    <property type="nucleotide sequence ID" value="NZ_FQUY01000010.1"/>
</dbReference>
<comment type="domain">
    <text evidence="4">The HXXXXD motif is essential for acyltransferase activity and may constitute the binding site for the phosphate moiety of the glycerol-3-phosphate.</text>
</comment>
<keyword evidence="2 4" id="KW-0808">Transferase</keyword>
<evidence type="ECO:0000256" key="2">
    <source>
        <dbReference type="ARBA" id="ARBA00022679"/>
    </source>
</evidence>
<evidence type="ECO:0000256" key="1">
    <source>
        <dbReference type="ARBA" id="ARBA00008655"/>
    </source>
</evidence>
<evidence type="ECO:0000313" key="7">
    <source>
        <dbReference type="Proteomes" id="UP000184148"/>
    </source>
</evidence>
<evidence type="ECO:0000256" key="3">
    <source>
        <dbReference type="ARBA" id="ARBA00023315"/>
    </source>
</evidence>
<dbReference type="Pfam" id="PF01553">
    <property type="entry name" value="Acyltransferase"/>
    <property type="match status" value="1"/>
</dbReference>